<dbReference type="InterPro" id="IPR011251">
    <property type="entry name" value="Luciferase-like_dom"/>
</dbReference>
<evidence type="ECO:0000259" key="2">
    <source>
        <dbReference type="Pfam" id="PF00296"/>
    </source>
</evidence>
<dbReference type="PANTHER" id="PTHR43244">
    <property type="match status" value="1"/>
</dbReference>
<sequence>MSRAGSIGVMLPRDLAPSRVLPFARRADELGFDELWVVEDLGYRGGVGQAAAVLAATGRIRVGIGLLPVGARNAAFAAMEAATLAQLFPGRTDIGIGHGMPDWMRSVGQWPASPLTLLEEYLDAVTALLRGEPVEPGEYVRLAGVRLEAACVPDTPPPVLAGVRGPRSLAVSGRVADGTILAEPTTPEYARAALAHIDARRPHRLVGYNVAAVHSDASVAVDAVRAGLEWIGEPDWAPHLAPLPFAAEFAALRRECGSREEFVRRLPEEWVRQLAVTGTAPDARARLAELFAAGVDSVVLIPVGPDPSAALEQLAAVL</sequence>
<accession>A0A543JAE7</accession>
<evidence type="ECO:0000313" key="4">
    <source>
        <dbReference type="Proteomes" id="UP000316628"/>
    </source>
</evidence>
<dbReference type="Gene3D" id="3.20.20.30">
    <property type="entry name" value="Luciferase-like domain"/>
    <property type="match status" value="1"/>
</dbReference>
<reference evidence="3 4" key="1">
    <citation type="submission" date="2019-06" db="EMBL/GenBank/DDBJ databases">
        <title>Sequencing the genomes of 1000 actinobacteria strains.</title>
        <authorList>
            <person name="Klenk H.-P."/>
        </authorList>
    </citation>
    <scope>NUCLEOTIDE SEQUENCE [LARGE SCALE GENOMIC DNA]</scope>
    <source>
        <strain evidence="3 4">DSM 45456</strain>
    </source>
</reference>
<dbReference type="Proteomes" id="UP000316628">
    <property type="component" value="Unassembled WGS sequence"/>
</dbReference>
<keyword evidence="3" id="KW-0503">Monooxygenase</keyword>
<dbReference type="RefSeq" id="WP_246107747.1">
    <property type="nucleotide sequence ID" value="NZ_VFPP01000001.1"/>
</dbReference>
<organism evidence="3 4">
    <name type="scientific">Saccharothrix saharensis</name>
    <dbReference type="NCBI Taxonomy" id="571190"/>
    <lineage>
        <taxon>Bacteria</taxon>
        <taxon>Bacillati</taxon>
        <taxon>Actinomycetota</taxon>
        <taxon>Actinomycetes</taxon>
        <taxon>Pseudonocardiales</taxon>
        <taxon>Pseudonocardiaceae</taxon>
        <taxon>Saccharothrix</taxon>
    </lineage>
</organism>
<dbReference type="EMBL" id="VFPP01000001">
    <property type="protein sequence ID" value="TQM79805.1"/>
    <property type="molecule type" value="Genomic_DNA"/>
</dbReference>
<dbReference type="GO" id="GO:0016705">
    <property type="term" value="F:oxidoreductase activity, acting on paired donors, with incorporation or reduction of molecular oxygen"/>
    <property type="evidence" value="ECO:0007669"/>
    <property type="project" value="InterPro"/>
</dbReference>
<evidence type="ECO:0000256" key="1">
    <source>
        <dbReference type="ARBA" id="ARBA00023002"/>
    </source>
</evidence>
<keyword evidence="1" id="KW-0560">Oxidoreductase</keyword>
<dbReference type="Pfam" id="PF00296">
    <property type="entry name" value="Bac_luciferase"/>
    <property type="match status" value="1"/>
</dbReference>
<name>A0A543JAE7_9PSEU</name>
<gene>
    <name evidence="3" type="ORF">FHX81_2116</name>
</gene>
<protein>
    <submittedName>
        <fullName evidence="3">Alkanesulfonate monooxygenase SsuD/methylene tetrahydromethanopterin reductase-like flavin-dependent oxidoreductase (Luciferase family)</fullName>
    </submittedName>
</protein>
<dbReference type="GO" id="GO:0004497">
    <property type="term" value="F:monooxygenase activity"/>
    <property type="evidence" value="ECO:0007669"/>
    <property type="project" value="UniProtKB-KW"/>
</dbReference>
<proteinExistence type="predicted"/>
<dbReference type="SUPFAM" id="SSF51679">
    <property type="entry name" value="Bacterial luciferase-like"/>
    <property type="match status" value="1"/>
</dbReference>
<dbReference type="InterPro" id="IPR050564">
    <property type="entry name" value="F420-G6PD/mer"/>
</dbReference>
<dbReference type="PANTHER" id="PTHR43244:SF1">
    <property type="entry name" value="5,10-METHYLENETETRAHYDROMETHANOPTERIN REDUCTASE"/>
    <property type="match status" value="1"/>
</dbReference>
<dbReference type="CDD" id="cd01097">
    <property type="entry name" value="Tetrahydromethanopterin_reductase"/>
    <property type="match status" value="1"/>
</dbReference>
<feature type="domain" description="Luciferase-like" evidence="2">
    <location>
        <begin position="16"/>
        <end position="296"/>
    </location>
</feature>
<comment type="caution">
    <text evidence="3">The sequence shown here is derived from an EMBL/GenBank/DDBJ whole genome shotgun (WGS) entry which is preliminary data.</text>
</comment>
<dbReference type="InterPro" id="IPR036661">
    <property type="entry name" value="Luciferase-like_sf"/>
</dbReference>
<evidence type="ECO:0000313" key="3">
    <source>
        <dbReference type="EMBL" id="TQM79805.1"/>
    </source>
</evidence>
<dbReference type="AlphaFoldDB" id="A0A543JAE7"/>
<keyword evidence="4" id="KW-1185">Reference proteome</keyword>